<keyword evidence="1" id="KW-0472">Membrane</keyword>
<name>A0A0V1ACI9_9BILA</name>
<gene>
    <name evidence="3" type="ORF">T12_4823</name>
</gene>
<evidence type="ECO:0000256" key="2">
    <source>
        <dbReference type="SAM" id="SignalP"/>
    </source>
</evidence>
<dbReference type="AlphaFoldDB" id="A0A0V1ACI9"/>
<accession>A0A0V1ACI9</accession>
<keyword evidence="4" id="KW-1185">Reference proteome</keyword>
<keyword evidence="1" id="KW-1133">Transmembrane helix</keyword>
<feature type="transmembrane region" description="Helical" evidence="1">
    <location>
        <begin position="51"/>
        <end position="73"/>
    </location>
</feature>
<evidence type="ECO:0000313" key="4">
    <source>
        <dbReference type="Proteomes" id="UP000054783"/>
    </source>
</evidence>
<feature type="chain" id="PRO_5006874443" evidence="2">
    <location>
        <begin position="19"/>
        <end position="93"/>
    </location>
</feature>
<protein>
    <submittedName>
        <fullName evidence="3">Uncharacterized protein</fullName>
    </submittedName>
</protein>
<evidence type="ECO:0000313" key="3">
    <source>
        <dbReference type="EMBL" id="KRY22286.1"/>
    </source>
</evidence>
<keyword evidence="1" id="KW-0812">Transmembrane</keyword>
<sequence>MKSQLIIIVLLNAQQVSTLQCIASQTLNIMLIGLIYFATLIDVVEVHWSLFVALMLFTCAVVVVIFTLTAGSLQCSNSALLNVCFHLPRSGIV</sequence>
<evidence type="ECO:0000256" key="1">
    <source>
        <dbReference type="SAM" id="Phobius"/>
    </source>
</evidence>
<keyword evidence="2" id="KW-0732">Signal</keyword>
<proteinExistence type="predicted"/>
<feature type="transmembrane region" description="Helical" evidence="1">
    <location>
        <begin position="28"/>
        <end position="44"/>
    </location>
</feature>
<feature type="signal peptide" evidence="2">
    <location>
        <begin position="1"/>
        <end position="18"/>
    </location>
</feature>
<organism evidence="3 4">
    <name type="scientific">Trichinella patagoniensis</name>
    <dbReference type="NCBI Taxonomy" id="990121"/>
    <lineage>
        <taxon>Eukaryota</taxon>
        <taxon>Metazoa</taxon>
        <taxon>Ecdysozoa</taxon>
        <taxon>Nematoda</taxon>
        <taxon>Enoplea</taxon>
        <taxon>Dorylaimia</taxon>
        <taxon>Trichinellida</taxon>
        <taxon>Trichinellidae</taxon>
        <taxon>Trichinella</taxon>
    </lineage>
</organism>
<dbReference type="EMBL" id="JYDQ01000010">
    <property type="protein sequence ID" value="KRY22286.1"/>
    <property type="molecule type" value="Genomic_DNA"/>
</dbReference>
<reference evidence="3 4" key="1">
    <citation type="submission" date="2015-01" db="EMBL/GenBank/DDBJ databases">
        <title>Evolution of Trichinella species and genotypes.</title>
        <authorList>
            <person name="Korhonen P.K."/>
            <person name="Edoardo P."/>
            <person name="Giuseppe L.R."/>
            <person name="Gasser R.B."/>
        </authorList>
    </citation>
    <scope>NUCLEOTIDE SEQUENCE [LARGE SCALE GENOMIC DNA]</scope>
    <source>
        <strain evidence="3">ISS2496</strain>
    </source>
</reference>
<comment type="caution">
    <text evidence="3">The sequence shown here is derived from an EMBL/GenBank/DDBJ whole genome shotgun (WGS) entry which is preliminary data.</text>
</comment>
<dbReference type="Proteomes" id="UP000054783">
    <property type="component" value="Unassembled WGS sequence"/>
</dbReference>